<dbReference type="RefSeq" id="XP_012192766.1">
    <property type="nucleotide sequence ID" value="XM_012337376.1"/>
</dbReference>
<gene>
    <name evidence="1" type="ORF">PHSY_006779</name>
</gene>
<protein>
    <submittedName>
        <fullName evidence="1">Plasma membrane multidrug transporter</fullName>
    </submittedName>
</protein>
<accession>R9PCU0</accession>
<reference evidence="2" key="1">
    <citation type="journal article" date="2013" name="Genome Announc.">
        <title>Draft genome sequence of the basidiomycetous yeast-like fungus Pseudozyma hubeiensis SY62, which produces an abundant amount of the biosurfactant mannosylerythritol lipids.</title>
        <authorList>
            <person name="Konishi M."/>
            <person name="Hatada Y."/>
            <person name="Horiuchi J."/>
        </authorList>
    </citation>
    <scope>NUCLEOTIDE SEQUENCE [LARGE SCALE GENOMIC DNA]</scope>
    <source>
        <strain evidence="2">SY62</strain>
    </source>
</reference>
<dbReference type="EMBL" id="DF238829">
    <property type="protein sequence ID" value="GAC99179.1"/>
    <property type="molecule type" value="Genomic_DNA"/>
</dbReference>
<proteinExistence type="predicted"/>
<evidence type="ECO:0000313" key="2">
    <source>
        <dbReference type="Proteomes" id="UP000014071"/>
    </source>
</evidence>
<sequence length="126" mass="14150">MASAECPRKANVGVVAIGNGKSDGWSKRWTDDNLELSQRFDTCEGSQARFGWTLDSRSHFIAKLIDLLFDVFSRQTFEYKLLLPKTLSRSPMVVHRSASPWSSRDQLSEFDGQSVGSHANMVVCHI</sequence>
<dbReference type="GeneID" id="24112045"/>
<dbReference type="HOGENOM" id="CLU_1982546_0_0_1"/>
<keyword evidence="2" id="KW-1185">Reference proteome</keyword>
<name>R9PCU0_PSEHS</name>
<dbReference type="AlphaFoldDB" id="R9PCU0"/>
<organism evidence="1 2">
    <name type="scientific">Pseudozyma hubeiensis (strain SY62)</name>
    <name type="common">Yeast</name>
    <dbReference type="NCBI Taxonomy" id="1305764"/>
    <lineage>
        <taxon>Eukaryota</taxon>
        <taxon>Fungi</taxon>
        <taxon>Dikarya</taxon>
        <taxon>Basidiomycota</taxon>
        <taxon>Ustilaginomycotina</taxon>
        <taxon>Ustilaginomycetes</taxon>
        <taxon>Ustilaginales</taxon>
        <taxon>Ustilaginaceae</taxon>
        <taxon>Pseudozyma</taxon>
    </lineage>
</organism>
<dbReference type="Proteomes" id="UP000014071">
    <property type="component" value="Unassembled WGS sequence"/>
</dbReference>
<evidence type="ECO:0000313" key="1">
    <source>
        <dbReference type="EMBL" id="GAC99179.1"/>
    </source>
</evidence>